<dbReference type="EMBL" id="CM017691">
    <property type="protein sequence ID" value="TYH22002.1"/>
    <property type="molecule type" value="Genomic_DNA"/>
</dbReference>
<evidence type="ECO:0000313" key="5">
    <source>
        <dbReference type="Proteomes" id="UP000323506"/>
    </source>
</evidence>
<dbReference type="Proteomes" id="UP000323506">
    <property type="component" value="Chromosome A04"/>
</dbReference>
<dbReference type="PANTHER" id="PTHR45831:SF2">
    <property type="entry name" value="LD24721P"/>
    <property type="match status" value="1"/>
</dbReference>
<dbReference type="GO" id="GO:0016020">
    <property type="term" value="C:membrane"/>
    <property type="evidence" value="ECO:0007669"/>
    <property type="project" value="TreeGrafter"/>
</dbReference>
<dbReference type="InterPro" id="IPR011990">
    <property type="entry name" value="TPR-like_helical_dom_sf"/>
</dbReference>
<gene>
    <name evidence="4" type="ORF">ES288_A04G091400v1</name>
</gene>
<dbReference type="PANTHER" id="PTHR45831">
    <property type="entry name" value="LD24721P"/>
    <property type="match status" value="1"/>
</dbReference>
<evidence type="ECO:0000256" key="1">
    <source>
        <dbReference type="ARBA" id="ARBA00022737"/>
    </source>
</evidence>
<dbReference type="SUPFAM" id="SSF48452">
    <property type="entry name" value="TPR-like"/>
    <property type="match status" value="1"/>
</dbReference>
<accession>A0A5D2GVS1</accession>
<dbReference type="Gene3D" id="1.25.40.10">
    <property type="entry name" value="Tetratricopeptide repeat domain"/>
    <property type="match status" value="1"/>
</dbReference>
<feature type="repeat" description="TPR" evidence="3">
    <location>
        <begin position="30"/>
        <end position="63"/>
    </location>
</feature>
<proteinExistence type="predicted"/>
<keyword evidence="2 3" id="KW-0802">TPR repeat</keyword>
<dbReference type="GO" id="GO:0060090">
    <property type="term" value="F:molecular adaptor activity"/>
    <property type="evidence" value="ECO:0007669"/>
    <property type="project" value="TreeGrafter"/>
</dbReference>
<dbReference type="AlphaFoldDB" id="A0A5D2GVS1"/>
<dbReference type="InterPro" id="IPR019734">
    <property type="entry name" value="TPR_rpt"/>
</dbReference>
<reference evidence="4 5" key="1">
    <citation type="submission" date="2019-06" db="EMBL/GenBank/DDBJ databases">
        <title>WGS assembly of Gossypium darwinii.</title>
        <authorList>
            <person name="Chen Z.J."/>
            <person name="Sreedasyam A."/>
            <person name="Ando A."/>
            <person name="Song Q."/>
            <person name="De L."/>
            <person name="Hulse-Kemp A."/>
            <person name="Ding M."/>
            <person name="Ye W."/>
            <person name="Kirkbride R."/>
            <person name="Jenkins J."/>
            <person name="Plott C."/>
            <person name="Lovell J."/>
            <person name="Lin Y.-M."/>
            <person name="Vaughn R."/>
            <person name="Liu B."/>
            <person name="Li W."/>
            <person name="Simpson S."/>
            <person name="Scheffler B."/>
            <person name="Saski C."/>
            <person name="Grover C."/>
            <person name="Hu G."/>
            <person name="Conover J."/>
            <person name="Carlson J."/>
            <person name="Shu S."/>
            <person name="Boston L."/>
            <person name="Williams M."/>
            <person name="Peterson D."/>
            <person name="Mcgee K."/>
            <person name="Jones D."/>
            <person name="Wendel J."/>
            <person name="Stelly D."/>
            <person name="Grimwood J."/>
            <person name="Schmutz J."/>
        </authorList>
    </citation>
    <scope>NUCLEOTIDE SEQUENCE [LARGE SCALE GENOMIC DNA]</scope>
    <source>
        <strain evidence="4">1808015.09</strain>
    </source>
</reference>
<keyword evidence="5" id="KW-1185">Reference proteome</keyword>
<dbReference type="InterPro" id="IPR047150">
    <property type="entry name" value="SGT"/>
</dbReference>
<evidence type="ECO:0000256" key="2">
    <source>
        <dbReference type="ARBA" id="ARBA00022803"/>
    </source>
</evidence>
<sequence length="115" mass="13352">MKVLTSHELKKSKTKLMKNLKAIELNSQNAVYWANRSLAHTKLEEYGSAIQDATKAIEVDPKYSKEKPTTLDCGPRTICRRHIMASSYLYKCMWEALQQRIRMILINMQLTSYVL</sequence>
<dbReference type="PROSITE" id="PS50005">
    <property type="entry name" value="TPR"/>
    <property type="match status" value="1"/>
</dbReference>
<dbReference type="GO" id="GO:0072380">
    <property type="term" value="C:TRC complex"/>
    <property type="evidence" value="ECO:0007669"/>
    <property type="project" value="TreeGrafter"/>
</dbReference>
<name>A0A5D2GVS1_GOSDA</name>
<organism evidence="4 5">
    <name type="scientific">Gossypium darwinii</name>
    <name type="common">Darwin's cotton</name>
    <name type="synonym">Gossypium barbadense var. darwinii</name>
    <dbReference type="NCBI Taxonomy" id="34276"/>
    <lineage>
        <taxon>Eukaryota</taxon>
        <taxon>Viridiplantae</taxon>
        <taxon>Streptophyta</taxon>
        <taxon>Embryophyta</taxon>
        <taxon>Tracheophyta</taxon>
        <taxon>Spermatophyta</taxon>
        <taxon>Magnoliopsida</taxon>
        <taxon>eudicotyledons</taxon>
        <taxon>Gunneridae</taxon>
        <taxon>Pentapetalae</taxon>
        <taxon>rosids</taxon>
        <taxon>malvids</taxon>
        <taxon>Malvales</taxon>
        <taxon>Malvaceae</taxon>
        <taxon>Malvoideae</taxon>
        <taxon>Gossypium</taxon>
    </lineage>
</organism>
<dbReference type="GO" id="GO:0006620">
    <property type="term" value="P:post-translational protein targeting to endoplasmic reticulum membrane"/>
    <property type="evidence" value="ECO:0007669"/>
    <property type="project" value="TreeGrafter"/>
</dbReference>
<evidence type="ECO:0000313" key="4">
    <source>
        <dbReference type="EMBL" id="TYH22002.1"/>
    </source>
</evidence>
<protein>
    <submittedName>
        <fullName evidence="4">Uncharacterized protein</fullName>
    </submittedName>
</protein>
<dbReference type="SMART" id="SM00028">
    <property type="entry name" value="TPR"/>
    <property type="match status" value="1"/>
</dbReference>
<evidence type="ECO:0000256" key="3">
    <source>
        <dbReference type="PROSITE-ProRule" id="PRU00339"/>
    </source>
</evidence>
<keyword evidence="1" id="KW-0677">Repeat</keyword>